<evidence type="ECO:0000313" key="2">
    <source>
        <dbReference type="Proteomes" id="UP001159363"/>
    </source>
</evidence>
<dbReference type="EMBL" id="JARBHB010000010">
    <property type="protein sequence ID" value="KAJ8874714.1"/>
    <property type="molecule type" value="Genomic_DNA"/>
</dbReference>
<protein>
    <submittedName>
        <fullName evidence="1">Uncharacterized protein</fullName>
    </submittedName>
</protein>
<comment type="caution">
    <text evidence="1">The sequence shown here is derived from an EMBL/GenBank/DDBJ whole genome shotgun (WGS) entry which is preliminary data.</text>
</comment>
<organism evidence="1 2">
    <name type="scientific">Dryococelus australis</name>
    <dbReference type="NCBI Taxonomy" id="614101"/>
    <lineage>
        <taxon>Eukaryota</taxon>
        <taxon>Metazoa</taxon>
        <taxon>Ecdysozoa</taxon>
        <taxon>Arthropoda</taxon>
        <taxon>Hexapoda</taxon>
        <taxon>Insecta</taxon>
        <taxon>Pterygota</taxon>
        <taxon>Neoptera</taxon>
        <taxon>Polyneoptera</taxon>
        <taxon>Phasmatodea</taxon>
        <taxon>Verophasmatodea</taxon>
        <taxon>Anareolatae</taxon>
        <taxon>Phasmatidae</taxon>
        <taxon>Eurycanthinae</taxon>
        <taxon>Dryococelus</taxon>
    </lineage>
</organism>
<dbReference type="Proteomes" id="UP001159363">
    <property type="component" value="Chromosome 9"/>
</dbReference>
<accession>A0ABQ9GRP5</accession>
<evidence type="ECO:0000313" key="1">
    <source>
        <dbReference type="EMBL" id="KAJ8874714.1"/>
    </source>
</evidence>
<proteinExistence type="predicted"/>
<dbReference type="InterPro" id="IPR043502">
    <property type="entry name" value="DNA/RNA_pol_sf"/>
</dbReference>
<dbReference type="Gene3D" id="3.10.10.10">
    <property type="entry name" value="HIV Type 1 Reverse Transcriptase, subunit A, domain 1"/>
    <property type="match status" value="1"/>
</dbReference>
<gene>
    <name evidence="1" type="ORF">PR048_025580</name>
</gene>
<reference evidence="1 2" key="1">
    <citation type="submission" date="2023-02" db="EMBL/GenBank/DDBJ databases">
        <title>LHISI_Scaffold_Assembly.</title>
        <authorList>
            <person name="Stuart O.P."/>
            <person name="Cleave R."/>
            <person name="Magrath M.J.L."/>
            <person name="Mikheyev A.S."/>
        </authorList>
    </citation>
    <scope>NUCLEOTIDE SEQUENCE [LARGE SCALE GENOMIC DNA]</scope>
    <source>
        <strain evidence="1">Daus_M_001</strain>
        <tissue evidence="1">Leg muscle</tissue>
    </source>
</reference>
<name>A0ABQ9GRP5_9NEOP</name>
<sequence>MFFLEKTRNNISHCIEKGDAKPFYVRLYHVPQSQKETLKEQIHSMSDAKLTVPSENPWSAPMILVMQKTAN</sequence>
<keyword evidence="2" id="KW-1185">Reference proteome</keyword>
<dbReference type="SUPFAM" id="SSF56672">
    <property type="entry name" value="DNA/RNA polymerases"/>
    <property type="match status" value="1"/>
</dbReference>